<comment type="caution">
    <text evidence="1">The sequence shown here is derived from an EMBL/GenBank/DDBJ whole genome shotgun (WGS) entry which is preliminary data.</text>
</comment>
<organism evidence="1 2">
    <name type="scientific">Racocetra persica</name>
    <dbReference type="NCBI Taxonomy" id="160502"/>
    <lineage>
        <taxon>Eukaryota</taxon>
        <taxon>Fungi</taxon>
        <taxon>Fungi incertae sedis</taxon>
        <taxon>Mucoromycota</taxon>
        <taxon>Glomeromycotina</taxon>
        <taxon>Glomeromycetes</taxon>
        <taxon>Diversisporales</taxon>
        <taxon>Gigasporaceae</taxon>
        <taxon>Racocetra</taxon>
    </lineage>
</organism>
<reference evidence="1" key="1">
    <citation type="submission" date="2021-06" db="EMBL/GenBank/DDBJ databases">
        <authorList>
            <person name="Kallberg Y."/>
            <person name="Tangrot J."/>
            <person name="Rosling A."/>
        </authorList>
    </citation>
    <scope>NUCLEOTIDE SEQUENCE</scope>
    <source>
        <strain evidence="1">MA461A</strain>
    </source>
</reference>
<feature type="non-terminal residue" evidence="1">
    <location>
        <position position="66"/>
    </location>
</feature>
<dbReference type="EMBL" id="CAJVQC010150443">
    <property type="protein sequence ID" value="CAG8846274.1"/>
    <property type="molecule type" value="Genomic_DNA"/>
</dbReference>
<keyword evidence="2" id="KW-1185">Reference proteome</keyword>
<accession>A0ACA9SUF8</accession>
<feature type="non-terminal residue" evidence="1">
    <location>
        <position position="1"/>
    </location>
</feature>
<evidence type="ECO:0000313" key="2">
    <source>
        <dbReference type="Proteomes" id="UP000789920"/>
    </source>
</evidence>
<gene>
    <name evidence="1" type="ORF">RPERSI_LOCUS34053</name>
</gene>
<proteinExistence type="predicted"/>
<protein>
    <submittedName>
        <fullName evidence="1">30786_t:CDS:1</fullName>
    </submittedName>
</protein>
<dbReference type="Proteomes" id="UP000789920">
    <property type="component" value="Unassembled WGS sequence"/>
</dbReference>
<name>A0ACA9SUF8_9GLOM</name>
<sequence length="66" mass="7813">KESKNIKSSDNFILEPEFEIFKKDINLNINRDSNKLPDYIVISSDDNIQQFLDNEVNKKEKNIKLK</sequence>
<evidence type="ECO:0000313" key="1">
    <source>
        <dbReference type="EMBL" id="CAG8846274.1"/>
    </source>
</evidence>